<organism evidence="2 3">
    <name type="scientific">Coprinopsis marcescibilis</name>
    <name type="common">Agaric fungus</name>
    <name type="synonym">Psathyrella marcescibilis</name>
    <dbReference type="NCBI Taxonomy" id="230819"/>
    <lineage>
        <taxon>Eukaryota</taxon>
        <taxon>Fungi</taxon>
        <taxon>Dikarya</taxon>
        <taxon>Basidiomycota</taxon>
        <taxon>Agaricomycotina</taxon>
        <taxon>Agaricomycetes</taxon>
        <taxon>Agaricomycetidae</taxon>
        <taxon>Agaricales</taxon>
        <taxon>Agaricineae</taxon>
        <taxon>Psathyrellaceae</taxon>
        <taxon>Coprinopsis</taxon>
    </lineage>
</organism>
<dbReference type="Proteomes" id="UP000307440">
    <property type="component" value="Unassembled WGS sequence"/>
</dbReference>
<evidence type="ECO:0000313" key="2">
    <source>
        <dbReference type="EMBL" id="TFK25928.1"/>
    </source>
</evidence>
<feature type="region of interest" description="Disordered" evidence="1">
    <location>
        <begin position="341"/>
        <end position="372"/>
    </location>
</feature>
<feature type="compositionally biased region" description="Polar residues" evidence="1">
    <location>
        <begin position="346"/>
        <end position="372"/>
    </location>
</feature>
<evidence type="ECO:0000256" key="1">
    <source>
        <dbReference type="SAM" id="MobiDB-lite"/>
    </source>
</evidence>
<feature type="compositionally biased region" description="Acidic residues" evidence="1">
    <location>
        <begin position="675"/>
        <end position="685"/>
    </location>
</feature>
<sequence>MSVAVHGDHATTYTCRCLNVSIHTATTDTAPPESVDDPAYKQVFVGEGIEIKHPQLTLRSRKRVSAVSGTNRYSRYTTLKCLVCNIPVYRVFQTIPSDVEGKDGPILPSEDYVEKEIMKSPNGWVEVSKDLWTGEAVTKAQTGASYSSLFDLIVPPIAPTEPKSTNNGHNIPRDSSRSRSPPPKQTTYFCNIKPVLPPPPFTPSHPAFLHMAQLAEQESHARRQAAENYVAEIVRQKTEEIERGDAATRQQVEALWRKFGESMKEVHLDSPFSPRTTLRRSSRSRERPGRSLSPSHVSRVAVKDFVPVPVPARMHTSPLQRPSALSASLVTSNFHHPRAAIREQSPPGQDSGSPASESTKTISTQSGSSTLVQPVASESVNILNFRRNIDDTINTQASYRYFRNMEEDIARVKQRREEQSKAAVSENPTEAAPNANGETPTTSRAAGNVPNTGNTEAPDTTPQRGRQAKGKRKVTFDVEPDVPKARRKSQGEQGTESADVFEDSRGTDMIFDIEDLEGDDKKAAQPPPSLPLLEQPTISRPTRLGRARPQVMPEALAGLRPASLPAPSHIRPLRSQPGVDSSSSSAIMFSLPQNSVLARRPPRANGTKSPTSPTKAGGPSDQRGSRNGEMRNRPTIPRGSTVASSIIPEESETETTDTNSENGGSKSNQPVTGASDDDDESEDDLAPLPNLNLVGGPGSLPIHILLKTQAREPLTLASYRPETAIPQEQQEASADTTVNGGHKVSSASIRNAVYAERDRLRSMDPGTQDFQVFESGDEDESDDEDPERARVEAYLSTTRGRRQALRILQARSELPDSGMWRSLAN</sequence>
<feature type="compositionally biased region" description="Basic and acidic residues" evidence="1">
    <location>
        <begin position="623"/>
        <end position="632"/>
    </location>
</feature>
<protein>
    <submittedName>
        <fullName evidence="2">Uncharacterized protein</fullName>
    </submittedName>
</protein>
<dbReference type="EMBL" id="ML210180">
    <property type="protein sequence ID" value="TFK25928.1"/>
    <property type="molecule type" value="Genomic_DNA"/>
</dbReference>
<feature type="region of interest" description="Disordered" evidence="1">
    <location>
        <begin position="157"/>
        <end position="188"/>
    </location>
</feature>
<feature type="region of interest" description="Disordered" evidence="1">
    <location>
        <begin position="413"/>
        <end position="695"/>
    </location>
</feature>
<accession>A0A5C3LC74</accession>
<dbReference type="AlphaFoldDB" id="A0A5C3LC74"/>
<dbReference type="OrthoDB" id="2563191at2759"/>
<feature type="region of interest" description="Disordered" evidence="1">
    <location>
        <begin position="724"/>
        <end position="788"/>
    </location>
</feature>
<proteinExistence type="predicted"/>
<evidence type="ECO:0000313" key="3">
    <source>
        <dbReference type="Proteomes" id="UP000307440"/>
    </source>
</evidence>
<name>A0A5C3LC74_COPMA</name>
<dbReference type="STRING" id="230819.A0A5C3LC74"/>
<gene>
    <name evidence="2" type="ORF">FA15DRAFT_667919</name>
</gene>
<feature type="compositionally biased region" description="Polar residues" evidence="1">
    <location>
        <begin position="726"/>
        <end position="749"/>
    </location>
</feature>
<feature type="compositionally biased region" description="Polar residues" evidence="1">
    <location>
        <begin position="663"/>
        <end position="672"/>
    </location>
</feature>
<feature type="region of interest" description="Disordered" evidence="1">
    <location>
        <begin position="266"/>
        <end position="296"/>
    </location>
</feature>
<feature type="compositionally biased region" description="Polar residues" evidence="1">
    <location>
        <begin position="436"/>
        <end position="464"/>
    </location>
</feature>
<feature type="compositionally biased region" description="Polar residues" evidence="1">
    <location>
        <begin position="578"/>
        <end position="596"/>
    </location>
</feature>
<keyword evidence="3" id="KW-1185">Reference proteome</keyword>
<feature type="compositionally biased region" description="Acidic residues" evidence="1">
    <location>
        <begin position="775"/>
        <end position="786"/>
    </location>
</feature>
<reference evidence="2 3" key="1">
    <citation type="journal article" date="2019" name="Nat. Ecol. Evol.">
        <title>Megaphylogeny resolves global patterns of mushroom evolution.</title>
        <authorList>
            <person name="Varga T."/>
            <person name="Krizsan K."/>
            <person name="Foldi C."/>
            <person name="Dima B."/>
            <person name="Sanchez-Garcia M."/>
            <person name="Sanchez-Ramirez S."/>
            <person name="Szollosi G.J."/>
            <person name="Szarkandi J.G."/>
            <person name="Papp V."/>
            <person name="Albert L."/>
            <person name="Andreopoulos W."/>
            <person name="Angelini C."/>
            <person name="Antonin V."/>
            <person name="Barry K.W."/>
            <person name="Bougher N.L."/>
            <person name="Buchanan P."/>
            <person name="Buyck B."/>
            <person name="Bense V."/>
            <person name="Catcheside P."/>
            <person name="Chovatia M."/>
            <person name="Cooper J."/>
            <person name="Damon W."/>
            <person name="Desjardin D."/>
            <person name="Finy P."/>
            <person name="Geml J."/>
            <person name="Haridas S."/>
            <person name="Hughes K."/>
            <person name="Justo A."/>
            <person name="Karasinski D."/>
            <person name="Kautmanova I."/>
            <person name="Kiss B."/>
            <person name="Kocsube S."/>
            <person name="Kotiranta H."/>
            <person name="LaButti K.M."/>
            <person name="Lechner B.E."/>
            <person name="Liimatainen K."/>
            <person name="Lipzen A."/>
            <person name="Lukacs Z."/>
            <person name="Mihaltcheva S."/>
            <person name="Morgado L.N."/>
            <person name="Niskanen T."/>
            <person name="Noordeloos M.E."/>
            <person name="Ohm R.A."/>
            <person name="Ortiz-Santana B."/>
            <person name="Ovrebo C."/>
            <person name="Racz N."/>
            <person name="Riley R."/>
            <person name="Savchenko A."/>
            <person name="Shiryaev A."/>
            <person name="Soop K."/>
            <person name="Spirin V."/>
            <person name="Szebenyi C."/>
            <person name="Tomsovsky M."/>
            <person name="Tulloss R.E."/>
            <person name="Uehling J."/>
            <person name="Grigoriev I.V."/>
            <person name="Vagvolgyi C."/>
            <person name="Papp T."/>
            <person name="Martin F.M."/>
            <person name="Miettinen O."/>
            <person name="Hibbett D.S."/>
            <person name="Nagy L.G."/>
        </authorList>
    </citation>
    <scope>NUCLEOTIDE SEQUENCE [LARGE SCALE GENOMIC DNA]</scope>
    <source>
        <strain evidence="2 3">CBS 121175</strain>
    </source>
</reference>